<dbReference type="InterPro" id="IPR002999">
    <property type="entry name" value="Tudor"/>
</dbReference>
<sequence length="290" mass="33897">MGEENKAKTKPPTHILSDWNYFLNHQKENVQIPLYFDKQDWIVGNMYRTRISHVYDPSKFWVVPKEKELDLFQRYLHDFYSKHKDAYRVPVSNFSLQMYCVAYTEEAFYRGKLVNIPLPVKQKTLAWVFLMDFGYMAKVELNEIYFLTAKMYTVPQFAVRSSLSGMGPVDSSSTWCADAVTKFNQLVLNKVLFCQVTNKDEKNKVLYLKLGEYQWETQNLQSINDILVMEKIAKQLTVVDIRELKRIGKNKVENSPAIFPFLLPSFSDLENNFCADTAIANNALQHFPHI</sequence>
<dbReference type="RefSeq" id="XP_030748990.1">
    <property type="nucleotide sequence ID" value="XM_030893130.1"/>
</dbReference>
<reference evidence="3" key="1">
    <citation type="submission" date="2025-08" db="UniProtKB">
        <authorList>
            <consortium name="RefSeq"/>
        </authorList>
    </citation>
    <scope>IDENTIFICATION</scope>
    <source>
        <tissue evidence="3">Gonads</tissue>
    </source>
</reference>
<accession>A0A6J2XDE8</accession>
<dbReference type="GeneID" id="115877058"/>
<protein>
    <submittedName>
        <fullName evidence="3">Uncharacterized protein LOC115877058</fullName>
    </submittedName>
</protein>
<gene>
    <name evidence="3" type="primary">LOC115877058</name>
</gene>
<dbReference type="AlphaFoldDB" id="A0A6J2XDE8"/>
<evidence type="ECO:0000313" key="2">
    <source>
        <dbReference type="Proteomes" id="UP000504635"/>
    </source>
</evidence>
<dbReference type="InterPro" id="IPR050621">
    <property type="entry name" value="Tudor_domain_containing"/>
</dbReference>
<dbReference type="Proteomes" id="UP000504635">
    <property type="component" value="Unplaced"/>
</dbReference>
<feature type="domain" description="Tudor" evidence="1">
    <location>
        <begin position="48"/>
        <end position="165"/>
    </location>
</feature>
<dbReference type="InParanoid" id="A0A6J2XDE8"/>
<dbReference type="PANTHER" id="PTHR22948:SF76">
    <property type="entry name" value="FI20010P1-RELATED"/>
    <property type="match status" value="1"/>
</dbReference>
<dbReference type="SUPFAM" id="SSF63748">
    <property type="entry name" value="Tudor/PWWP/MBT"/>
    <property type="match status" value="1"/>
</dbReference>
<evidence type="ECO:0000259" key="1">
    <source>
        <dbReference type="Pfam" id="PF00567"/>
    </source>
</evidence>
<dbReference type="InterPro" id="IPR035437">
    <property type="entry name" value="SNase_OB-fold_sf"/>
</dbReference>
<dbReference type="OrthoDB" id="6761716at2759"/>
<dbReference type="Pfam" id="PF00567">
    <property type="entry name" value="TUDOR"/>
    <property type="match status" value="1"/>
</dbReference>
<dbReference type="GO" id="GO:0005737">
    <property type="term" value="C:cytoplasm"/>
    <property type="evidence" value="ECO:0007669"/>
    <property type="project" value="UniProtKB-ARBA"/>
</dbReference>
<dbReference type="KEGG" id="soy:115877058"/>
<evidence type="ECO:0000313" key="3">
    <source>
        <dbReference type="RefSeq" id="XP_030748990.1"/>
    </source>
</evidence>
<dbReference type="Gene3D" id="2.40.50.90">
    <property type="match status" value="1"/>
</dbReference>
<dbReference type="PANTHER" id="PTHR22948">
    <property type="entry name" value="TUDOR DOMAIN CONTAINING PROTEIN"/>
    <property type="match status" value="1"/>
</dbReference>
<dbReference type="Gene3D" id="2.30.30.140">
    <property type="match status" value="1"/>
</dbReference>
<name>A0A6J2XDE8_SITOR</name>
<organism evidence="2 3">
    <name type="scientific">Sitophilus oryzae</name>
    <name type="common">Rice weevil</name>
    <name type="synonym">Curculio oryzae</name>
    <dbReference type="NCBI Taxonomy" id="7048"/>
    <lineage>
        <taxon>Eukaryota</taxon>
        <taxon>Metazoa</taxon>
        <taxon>Ecdysozoa</taxon>
        <taxon>Arthropoda</taxon>
        <taxon>Hexapoda</taxon>
        <taxon>Insecta</taxon>
        <taxon>Pterygota</taxon>
        <taxon>Neoptera</taxon>
        <taxon>Endopterygota</taxon>
        <taxon>Coleoptera</taxon>
        <taxon>Polyphaga</taxon>
        <taxon>Cucujiformia</taxon>
        <taxon>Curculionidae</taxon>
        <taxon>Dryophthorinae</taxon>
        <taxon>Sitophilus</taxon>
    </lineage>
</organism>
<proteinExistence type="predicted"/>
<keyword evidence="2" id="KW-1185">Reference proteome</keyword>